<evidence type="ECO:0000256" key="2">
    <source>
        <dbReference type="ARBA" id="ARBA00022771"/>
    </source>
</evidence>
<evidence type="ECO:0000256" key="3">
    <source>
        <dbReference type="ARBA" id="ARBA00022833"/>
    </source>
</evidence>
<evidence type="ECO:0000256" key="1">
    <source>
        <dbReference type="ARBA" id="ARBA00022723"/>
    </source>
</evidence>
<feature type="region of interest" description="Disordered" evidence="5">
    <location>
        <begin position="376"/>
        <end position="398"/>
    </location>
</feature>
<feature type="region of interest" description="Disordered" evidence="5">
    <location>
        <begin position="323"/>
        <end position="347"/>
    </location>
</feature>
<name>A0A7S3DWV6_9STRA</name>
<organism evidence="7">
    <name type="scientific">Entomoneis paludosa</name>
    <dbReference type="NCBI Taxonomy" id="265537"/>
    <lineage>
        <taxon>Eukaryota</taxon>
        <taxon>Sar</taxon>
        <taxon>Stramenopiles</taxon>
        <taxon>Ochrophyta</taxon>
        <taxon>Bacillariophyta</taxon>
        <taxon>Bacillariophyceae</taxon>
        <taxon>Bacillariophycidae</taxon>
        <taxon>Entomoneidaceae</taxon>
        <taxon>Entomoneis</taxon>
    </lineage>
</organism>
<dbReference type="PROSITE" id="PS50016">
    <property type="entry name" value="ZF_PHD_2"/>
    <property type="match status" value="1"/>
</dbReference>
<dbReference type="InterPro" id="IPR011011">
    <property type="entry name" value="Znf_FYVE_PHD"/>
</dbReference>
<feature type="compositionally biased region" description="Low complexity" evidence="5">
    <location>
        <begin position="22"/>
        <end position="37"/>
    </location>
</feature>
<dbReference type="PANTHER" id="PTHR13793:SF107">
    <property type="entry name" value="BROMODOMAIN-CONTAINING PROTEIN HOMOLOG"/>
    <property type="match status" value="1"/>
</dbReference>
<dbReference type="SUPFAM" id="SSF57903">
    <property type="entry name" value="FYVE/PHD zinc finger"/>
    <property type="match status" value="1"/>
</dbReference>
<dbReference type="Gene3D" id="3.30.40.10">
    <property type="entry name" value="Zinc/RING finger domain, C3HC4 (zinc finger)"/>
    <property type="match status" value="1"/>
</dbReference>
<gene>
    <name evidence="7" type="ORF">APAL1065_LOCUS23586</name>
</gene>
<feature type="compositionally biased region" description="Polar residues" evidence="5">
    <location>
        <begin position="82"/>
        <end position="91"/>
    </location>
</feature>
<evidence type="ECO:0000256" key="4">
    <source>
        <dbReference type="PROSITE-ProRule" id="PRU00146"/>
    </source>
</evidence>
<feature type="domain" description="PHD-type" evidence="6">
    <location>
        <begin position="115"/>
        <end position="172"/>
    </location>
</feature>
<dbReference type="PANTHER" id="PTHR13793">
    <property type="entry name" value="PHD FINGER PROTEINS"/>
    <property type="match status" value="1"/>
</dbReference>
<evidence type="ECO:0000256" key="5">
    <source>
        <dbReference type="SAM" id="MobiDB-lite"/>
    </source>
</evidence>
<evidence type="ECO:0000313" key="7">
    <source>
        <dbReference type="EMBL" id="CAD9988011.1"/>
    </source>
</evidence>
<feature type="compositionally biased region" description="Basic and acidic residues" evidence="5">
    <location>
        <begin position="65"/>
        <end position="78"/>
    </location>
</feature>
<dbReference type="GO" id="GO:0006357">
    <property type="term" value="P:regulation of transcription by RNA polymerase II"/>
    <property type="evidence" value="ECO:0007669"/>
    <property type="project" value="TreeGrafter"/>
</dbReference>
<dbReference type="AlphaFoldDB" id="A0A7S3DWV6"/>
<evidence type="ECO:0000259" key="6">
    <source>
        <dbReference type="PROSITE" id="PS50016"/>
    </source>
</evidence>
<dbReference type="EMBL" id="HBHT01035069">
    <property type="protein sequence ID" value="CAD9988011.1"/>
    <property type="molecule type" value="Transcribed_RNA"/>
</dbReference>
<keyword evidence="3" id="KW-0862">Zinc</keyword>
<feature type="compositionally biased region" description="Acidic residues" evidence="5">
    <location>
        <begin position="12"/>
        <end position="21"/>
    </location>
</feature>
<accession>A0A7S3DWV6</accession>
<keyword evidence="1" id="KW-0479">Metal-binding</keyword>
<dbReference type="InterPro" id="IPR050701">
    <property type="entry name" value="Histone_Mod_Regulator"/>
</dbReference>
<feature type="compositionally biased region" description="Basic residues" evidence="5">
    <location>
        <begin position="55"/>
        <end position="64"/>
    </location>
</feature>
<protein>
    <recommendedName>
        <fullName evidence="6">PHD-type domain-containing protein</fullName>
    </recommendedName>
</protein>
<keyword evidence="2 4" id="KW-0863">Zinc-finger</keyword>
<sequence length="398" mass="43740">MAFSLPTQSSSSDDDSEDEDSIVASKKSVSSSLAVDAISKSDLHGSPESQAPLCHKSKGKKRKRAIDDSPEHSNKEIGTKMPSATSRTMTIHDTPDAHGLVDTQTPTFPEKKAEDIVCAVCMSPNSPDEDPIYLCDGPGNGIECSLAIHATCYSVTISASDEEWRCDPCEHRFRGGSEKIRCVVCASENGPLKRLAEKEWAHAFCKASTAASGVPERRSRKERIKDRSCVTGNKKYANFLDEEAAIGSDDDVDGDQGEEEDIFDIEEEEELHSGFINDSTQLGYSPDALDELEADRESDNVHRVVDEERIRREQFKTPLLNRRMRKRRSSNSQRLSDVSAPGSAGGLGNMNFIRSVIEHHARGGTAEQIEQVYAEMEGEEASVDIAETSQAYDDEDSE</sequence>
<reference evidence="7" key="1">
    <citation type="submission" date="2021-01" db="EMBL/GenBank/DDBJ databases">
        <authorList>
            <person name="Corre E."/>
            <person name="Pelletier E."/>
            <person name="Niang G."/>
            <person name="Scheremetjew M."/>
            <person name="Finn R."/>
            <person name="Kale V."/>
            <person name="Holt S."/>
            <person name="Cochrane G."/>
            <person name="Meng A."/>
            <person name="Brown T."/>
            <person name="Cohen L."/>
        </authorList>
    </citation>
    <scope>NUCLEOTIDE SEQUENCE</scope>
    <source>
        <strain evidence="7">CCMP125</strain>
    </source>
</reference>
<feature type="region of interest" description="Disordered" evidence="5">
    <location>
        <begin position="1"/>
        <end position="101"/>
    </location>
</feature>
<dbReference type="GO" id="GO:0008270">
    <property type="term" value="F:zinc ion binding"/>
    <property type="evidence" value="ECO:0007669"/>
    <property type="project" value="UniProtKB-KW"/>
</dbReference>
<dbReference type="InterPro" id="IPR013083">
    <property type="entry name" value="Znf_RING/FYVE/PHD"/>
</dbReference>
<proteinExistence type="predicted"/>
<dbReference type="InterPro" id="IPR019787">
    <property type="entry name" value="Znf_PHD-finger"/>
</dbReference>